<keyword evidence="5" id="KW-0963">Cytoplasm</keyword>
<evidence type="ECO:0000256" key="11">
    <source>
        <dbReference type="PROSITE-ProRule" id="PRU00339"/>
    </source>
</evidence>
<dbReference type="SUPFAM" id="SSF57850">
    <property type="entry name" value="RING/U-box"/>
    <property type="match status" value="1"/>
</dbReference>
<dbReference type="Pfam" id="PF24812">
    <property type="entry name" value="WHD_TTC3"/>
    <property type="match status" value="1"/>
</dbReference>
<evidence type="ECO:0000256" key="8">
    <source>
        <dbReference type="ARBA" id="ARBA00022771"/>
    </source>
</evidence>
<feature type="region of interest" description="Disordered" evidence="13">
    <location>
        <begin position="1351"/>
        <end position="1370"/>
    </location>
</feature>
<evidence type="ECO:0000256" key="9">
    <source>
        <dbReference type="ARBA" id="ARBA00022833"/>
    </source>
</evidence>
<dbReference type="InterPro" id="IPR013083">
    <property type="entry name" value="Znf_RING/FYVE/PHD"/>
</dbReference>
<keyword evidence="16" id="KW-1185">Reference proteome</keyword>
<dbReference type="PROSITE" id="PS50005">
    <property type="entry name" value="TPR"/>
    <property type="match status" value="1"/>
</dbReference>
<feature type="compositionally biased region" description="Polar residues" evidence="13">
    <location>
        <begin position="428"/>
        <end position="440"/>
    </location>
</feature>
<dbReference type="CDD" id="cd16481">
    <property type="entry name" value="RING-H2_TTC3"/>
    <property type="match status" value="1"/>
</dbReference>
<feature type="compositionally biased region" description="Basic and acidic residues" evidence="13">
    <location>
        <begin position="456"/>
        <end position="486"/>
    </location>
</feature>
<feature type="repeat" description="TPR" evidence="11">
    <location>
        <begin position="209"/>
        <end position="242"/>
    </location>
</feature>
<dbReference type="SMART" id="SM00184">
    <property type="entry name" value="RING"/>
    <property type="match status" value="1"/>
</dbReference>
<gene>
    <name evidence="15" type="ORF">WMY93_015671</name>
</gene>
<feature type="compositionally biased region" description="Basic and acidic residues" evidence="13">
    <location>
        <begin position="358"/>
        <end position="372"/>
    </location>
</feature>
<feature type="region of interest" description="Disordered" evidence="13">
    <location>
        <begin position="1504"/>
        <end position="1553"/>
    </location>
</feature>
<dbReference type="EMBL" id="JBBPFD010000011">
    <property type="protein sequence ID" value="KAK7907059.1"/>
    <property type="molecule type" value="Genomic_DNA"/>
</dbReference>
<feature type="domain" description="RING-type" evidence="14">
    <location>
        <begin position="1653"/>
        <end position="1693"/>
    </location>
</feature>
<dbReference type="InterPro" id="IPR056872">
    <property type="entry name" value="TTC3/DZIP3-like_helical"/>
</dbReference>
<name>A0AAW0NVD8_9GOBI</name>
<keyword evidence="12" id="KW-0175">Coiled coil</keyword>
<dbReference type="GO" id="GO:0061630">
    <property type="term" value="F:ubiquitin protein ligase activity"/>
    <property type="evidence" value="ECO:0007669"/>
    <property type="project" value="UniProtKB-EC"/>
</dbReference>
<dbReference type="InterPro" id="IPR019734">
    <property type="entry name" value="TPR_rpt"/>
</dbReference>
<feature type="region of interest" description="Disordered" evidence="13">
    <location>
        <begin position="999"/>
        <end position="1019"/>
    </location>
</feature>
<dbReference type="Pfam" id="PF24525">
    <property type="entry name" value="TTC3"/>
    <property type="match status" value="1"/>
</dbReference>
<feature type="compositionally biased region" description="Basic and acidic residues" evidence="13">
    <location>
        <begin position="415"/>
        <end position="427"/>
    </location>
</feature>
<dbReference type="Pfam" id="PF19179">
    <property type="entry name" value="TTC3_DZIP3_dom"/>
    <property type="match status" value="1"/>
</dbReference>
<accession>A0AAW0NVD8</accession>
<evidence type="ECO:0000256" key="5">
    <source>
        <dbReference type="ARBA" id="ARBA00022490"/>
    </source>
</evidence>
<reference evidence="16" key="1">
    <citation type="submission" date="2024-04" db="EMBL/GenBank/DDBJ databases">
        <title>Salinicola lusitanus LLJ914,a marine bacterium isolated from the Okinawa Trough.</title>
        <authorList>
            <person name="Li J."/>
        </authorList>
    </citation>
    <scope>NUCLEOTIDE SEQUENCE [LARGE SCALE GENOMIC DNA]</scope>
</reference>
<evidence type="ECO:0000256" key="12">
    <source>
        <dbReference type="SAM" id="Coils"/>
    </source>
</evidence>
<dbReference type="PANTHER" id="PTHR17550">
    <property type="entry name" value="E3 UBIQUITIN-PROTEIN LIGASE TTC3"/>
    <property type="match status" value="1"/>
</dbReference>
<comment type="catalytic activity">
    <reaction evidence="1">
        <text>S-ubiquitinyl-[E2 ubiquitin-conjugating enzyme]-L-cysteine + [acceptor protein]-L-lysine = [E2 ubiquitin-conjugating enzyme]-L-cysteine + N(6)-ubiquitinyl-[acceptor protein]-L-lysine.</text>
        <dbReference type="EC" id="2.3.2.27"/>
    </reaction>
</comment>
<feature type="region of interest" description="Disordered" evidence="13">
    <location>
        <begin position="764"/>
        <end position="796"/>
    </location>
</feature>
<feature type="coiled-coil region" evidence="12">
    <location>
        <begin position="1465"/>
        <end position="1492"/>
    </location>
</feature>
<feature type="compositionally biased region" description="Polar residues" evidence="13">
    <location>
        <begin position="331"/>
        <end position="343"/>
    </location>
</feature>
<sequence>MSDTDSSDCDCSGYEEENRSEFAFLDPHFAIVNPQTPDNVFDFWDQISVQDKKKAGHLMKICAFWLPILLQRDESSSVSCWAAQVGLVEPNKDLNLRHIHKIEILEAILRALVKGTFKKAQTRQVVCISNRFYLHSPEVLENALQWLERTGEPNIRPRVLELGHLDICFKTLHLVFVEFSQYVKALAYGFEQTMSTLTARPKDVLVKRSEEMKRKGNEHFQRGLYEDAVKFYTKALSFYPDNHIIYGNRALCYSKSNNWLKALGDGKRATLIKPLWAKGHYRYCEALFGLGEVRRALEANSSAQNLCKDEPEGIKDLEAQHHKFTNHLSHRSTNASLKKNISQPPNPPKDSSAPPNGKAEKKSSGGKSEKKTAAASAGAKAEKKPAQTSGGAPSNGTKKKNSASPDAAEQKAAPLKKEPEEKLEKKSQPANNKKSTVTPLTQPPDPKPSKSGKGSAQDKAETSTRDQDKSKNGPSEPKKQSVDMSKELSTAVRDGHTALDDYRSRNAEQAFSRALALVGPGASTKVPGVTSVDILLLQYGRATALTQIGRPEELSQAVQLLDRIQASEERTFQCLVCLAYGRVYVKENRYSTALTHFSDALQMVKNKITPGKLTWPLTTHLVPETQVQRLLSILEESIELCKFPPLPDAVCRLENCIGFVKKEIYFTDPDFKGFIQIHCSQSCRVEYHMSCWKSLKSLPLYEKNDKEFLQDPCLTPDCTGQINTIKIYGPTGLVKCKFEVAIPKPVIPKKPRVNQICTSTKKLKSKAERQLRRKRYKQSDESQVSPECAQQDGSAVTPPRARLHFRDHVLLQISQHLELLRQDRSSCVSVLMPRLRPWLYLDLSRGTCSLSGGAVELLLERRNRVWARILIHSLSDSVDLQPKVSSWAQRLDSAGLSAAQYFMEQHSDELEQLDLSLLLRFGPVQDVILDKLGSKPEVFSSLGLTLTEYLRQSPAQDMRLFIWALEEHRQHYTSCHSILDNYFDMMDGLCSVIKKSEDNNISSPSKSKHRGRKKKAPKPVLVWPSPRAGSVVDDWDPGLLEEDSLNLLDPFSVPSHLRQQVAYFEEQFRSRSSNSPTNLIADSGPPLSKDALYEYFSQILEEHGPLVPDDPLLMGEVKNFPVSAQQQILAAGGLEAFLLQSPAFTRVDGPYVGLSCVEGQQQQQQDSLDQLDVIDPNISPLHQNSFFTYLRETYPTLPNPYVFDLYTDSGLEEPAEMHTELNISTPAETTGEEVQESGHGAKELLSVAVNTEVIQEYEKSQGELNSVLKLHQDMQRQMSCVCEDQEEQSLQRTQELTALQEELDRTLFCVQVTQQELALFQNKLEEEVKKDQKDKKEHQEQLKRLKQEVEGLQQDQQRLKKSIRDKKSERESRLQDFLQLSNQSAAERMSLEDELKRCKDTVTRASRRSLAAQLNALRSRQEQSLYPLHRELADSKAVLWHLNDVAPRFPSQELEAAQTRLRAGVHDIEKKISSTEAHYNQLMEELKSHTQQADVTDLTDLRPGSEAVSVDSDPVQVPEATSLPPPQPPAGGSASPVKKKKQKKAQEPPHSTVFERAVERLGVIFPDTSRAELTALIQRFRSSSGSLQSLSLQDVVSGVSQLILDQQEERSRSRARATATCVTPPLGTSASAWQLLEPHRTAHVNALNSEDPCIICHDDMSEEDMCVLECRHSFHKECIRSWLKEQSTCPTCREHTLLPEDFPALSTKRHI</sequence>
<organism evidence="15 16">
    <name type="scientific">Mugilogobius chulae</name>
    <name type="common">yellowstripe goby</name>
    <dbReference type="NCBI Taxonomy" id="88201"/>
    <lineage>
        <taxon>Eukaryota</taxon>
        <taxon>Metazoa</taxon>
        <taxon>Chordata</taxon>
        <taxon>Craniata</taxon>
        <taxon>Vertebrata</taxon>
        <taxon>Euteleostomi</taxon>
        <taxon>Actinopterygii</taxon>
        <taxon>Neopterygii</taxon>
        <taxon>Teleostei</taxon>
        <taxon>Neoteleostei</taxon>
        <taxon>Acanthomorphata</taxon>
        <taxon>Gobiaria</taxon>
        <taxon>Gobiiformes</taxon>
        <taxon>Gobioidei</taxon>
        <taxon>Gobiidae</taxon>
        <taxon>Gobionellinae</taxon>
        <taxon>Mugilogobius</taxon>
    </lineage>
</organism>
<dbReference type="InterPro" id="IPR001841">
    <property type="entry name" value="Znf_RING"/>
</dbReference>
<dbReference type="InterPro" id="IPR056870">
    <property type="entry name" value="TTC3/DZIP3/RBM44-like_helical"/>
</dbReference>
<keyword evidence="7" id="KW-0479">Metal-binding</keyword>
<dbReference type="Pfam" id="PF24905">
    <property type="entry name" value="TTC3_9th"/>
    <property type="match status" value="1"/>
</dbReference>
<evidence type="ECO:0000256" key="1">
    <source>
        <dbReference type="ARBA" id="ARBA00000900"/>
    </source>
</evidence>
<keyword evidence="11" id="KW-0802">TPR repeat</keyword>
<dbReference type="Pfam" id="PF13639">
    <property type="entry name" value="zf-RING_2"/>
    <property type="match status" value="1"/>
</dbReference>
<dbReference type="InterPro" id="IPR056871">
    <property type="entry name" value="WH_TTC3"/>
</dbReference>
<dbReference type="PROSITE" id="PS50089">
    <property type="entry name" value="ZF_RING_2"/>
    <property type="match status" value="1"/>
</dbReference>
<dbReference type="InterPro" id="IPR011990">
    <property type="entry name" value="TPR-like_helical_dom_sf"/>
</dbReference>
<dbReference type="Gene3D" id="3.30.40.10">
    <property type="entry name" value="Zinc/RING finger domain, C3HC4 (zinc finger)"/>
    <property type="match status" value="1"/>
</dbReference>
<proteinExistence type="predicted"/>
<dbReference type="InterPro" id="IPR043866">
    <property type="entry name" value="TTC3/DZIP3_dom"/>
</dbReference>
<comment type="subcellular location">
    <subcellularLocation>
        <location evidence="2">Cytoplasm</location>
    </subcellularLocation>
</comment>
<evidence type="ECO:0000313" key="15">
    <source>
        <dbReference type="EMBL" id="KAK7907059.1"/>
    </source>
</evidence>
<dbReference type="Gene3D" id="1.25.40.10">
    <property type="entry name" value="Tetratricopeptide repeat domain"/>
    <property type="match status" value="1"/>
</dbReference>
<dbReference type="SMART" id="SM00028">
    <property type="entry name" value="TPR"/>
    <property type="match status" value="3"/>
</dbReference>
<keyword evidence="9" id="KW-0862">Zinc</keyword>
<evidence type="ECO:0000256" key="7">
    <source>
        <dbReference type="ARBA" id="ARBA00022723"/>
    </source>
</evidence>
<evidence type="ECO:0000256" key="6">
    <source>
        <dbReference type="ARBA" id="ARBA00022679"/>
    </source>
</evidence>
<comment type="caution">
    <text evidence="15">The sequence shown here is derived from an EMBL/GenBank/DDBJ whole genome shotgun (WGS) entry which is preliminary data.</text>
</comment>
<dbReference type="SUPFAM" id="SSF48452">
    <property type="entry name" value="TPR-like"/>
    <property type="match status" value="2"/>
</dbReference>
<evidence type="ECO:0000256" key="10">
    <source>
        <dbReference type="PROSITE-ProRule" id="PRU00175"/>
    </source>
</evidence>
<dbReference type="GO" id="GO:0008270">
    <property type="term" value="F:zinc ion binding"/>
    <property type="evidence" value="ECO:0007669"/>
    <property type="project" value="UniProtKB-KW"/>
</dbReference>
<evidence type="ECO:0000256" key="2">
    <source>
        <dbReference type="ARBA" id="ARBA00004496"/>
    </source>
</evidence>
<comment type="pathway">
    <text evidence="3">Protein modification; protein ubiquitination.</text>
</comment>
<dbReference type="Proteomes" id="UP001460270">
    <property type="component" value="Unassembled WGS sequence"/>
</dbReference>
<dbReference type="GO" id="GO:0005737">
    <property type="term" value="C:cytoplasm"/>
    <property type="evidence" value="ECO:0007669"/>
    <property type="project" value="UniProtKB-SubCell"/>
</dbReference>
<feature type="compositionally biased region" description="Polar residues" evidence="13">
    <location>
        <begin position="386"/>
        <end position="396"/>
    </location>
</feature>
<evidence type="ECO:0000256" key="3">
    <source>
        <dbReference type="ARBA" id="ARBA00004906"/>
    </source>
</evidence>
<dbReference type="EC" id="2.3.2.27" evidence="4"/>
<evidence type="ECO:0000256" key="13">
    <source>
        <dbReference type="SAM" id="MobiDB-lite"/>
    </source>
</evidence>
<protein>
    <recommendedName>
        <fullName evidence="4">RING-type E3 ubiquitin transferase</fullName>
        <ecNumber evidence="4">2.3.2.27</ecNumber>
    </recommendedName>
</protein>
<evidence type="ECO:0000313" key="16">
    <source>
        <dbReference type="Proteomes" id="UP001460270"/>
    </source>
</evidence>
<keyword evidence="6" id="KW-0808">Transferase</keyword>
<evidence type="ECO:0000259" key="14">
    <source>
        <dbReference type="PROSITE" id="PS50089"/>
    </source>
</evidence>
<feature type="compositionally biased region" description="Basic residues" evidence="13">
    <location>
        <begin position="1006"/>
        <end position="1017"/>
    </location>
</feature>
<feature type="region of interest" description="Disordered" evidence="13">
    <location>
        <begin position="327"/>
        <end position="486"/>
    </location>
</feature>
<keyword evidence="8 10" id="KW-0863">Zinc-finger</keyword>
<evidence type="ECO:0000256" key="4">
    <source>
        <dbReference type="ARBA" id="ARBA00012483"/>
    </source>
</evidence>
<dbReference type="PANTHER" id="PTHR17550:SF8">
    <property type="entry name" value="RING-TYPE E3 UBIQUITIN TRANSFERASE"/>
    <property type="match status" value="1"/>
</dbReference>